<keyword evidence="4" id="KW-1185">Reference proteome</keyword>
<dbReference type="Proteomes" id="UP001050691">
    <property type="component" value="Unassembled WGS sequence"/>
</dbReference>
<organism evidence="3 4">
    <name type="scientific">Clathrus columnatus</name>
    <dbReference type="NCBI Taxonomy" id="1419009"/>
    <lineage>
        <taxon>Eukaryota</taxon>
        <taxon>Fungi</taxon>
        <taxon>Dikarya</taxon>
        <taxon>Basidiomycota</taxon>
        <taxon>Agaricomycotina</taxon>
        <taxon>Agaricomycetes</taxon>
        <taxon>Phallomycetidae</taxon>
        <taxon>Phallales</taxon>
        <taxon>Clathraceae</taxon>
        <taxon>Clathrus</taxon>
    </lineage>
</organism>
<evidence type="ECO:0000256" key="2">
    <source>
        <dbReference type="ARBA" id="ARBA00022691"/>
    </source>
</evidence>
<accession>A0AAV5A9D2</accession>
<name>A0AAV5A9D2_9AGAM</name>
<dbReference type="InterPro" id="IPR051654">
    <property type="entry name" value="Meroterpenoid_MTases"/>
</dbReference>
<sequence length="315" mass="35044">MSFSAPPLPSDEEYNLSSEDSTLLKRVIGIQDDGELKRHLLAVQAEAYAVHPYACIRSLGFAKFRISKHPAYEAVIKLGKERQNAILLDLPCCGLPIHDVVGSDSRKAIYDGYPRENVIASDLYADYWTVGHKLFKTTEESYSVPFLQGDMFDPNFLKPGVRPVNTSSQITTSPPSLAALTSLTPLQHHVSVIYTSSFFHLFEADEQFKLAHLFASLLSPLPGSIIFGSHVGASEDEEDKLGRNRFTLRGTTAFAHSPASWKELWTGESGPFTPEQVLIQVKVVQNMDRKHYSGTLSSEKPYIAGCSHIWSITRR</sequence>
<comment type="caution">
    <text evidence="3">The sequence shown here is derived from an EMBL/GenBank/DDBJ whole genome shotgun (WGS) entry which is preliminary data.</text>
</comment>
<reference evidence="3" key="1">
    <citation type="submission" date="2021-10" db="EMBL/GenBank/DDBJ databases">
        <title>De novo Genome Assembly of Clathrus columnatus (Basidiomycota, Fungi) Using Illumina and Nanopore Sequence Data.</title>
        <authorList>
            <person name="Ogiso-Tanaka E."/>
            <person name="Itagaki H."/>
            <person name="Hosoya T."/>
            <person name="Hosaka K."/>
        </authorList>
    </citation>
    <scope>NUCLEOTIDE SEQUENCE</scope>
    <source>
        <strain evidence="3">MO-923</strain>
    </source>
</reference>
<dbReference type="PANTHER" id="PTHR35897">
    <property type="entry name" value="METHYLTRANSFERASE AUSD"/>
    <property type="match status" value="1"/>
</dbReference>
<dbReference type="GO" id="GO:0016740">
    <property type="term" value="F:transferase activity"/>
    <property type="evidence" value="ECO:0007669"/>
    <property type="project" value="UniProtKB-KW"/>
</dbReference>
<dbReference type="EMBL" id="BPWL01000004">
    <property type="protein sequence ID" value="GJJ09829.1"/>
    <property type="molecule type" value="Genomic_DNA"/>
</dbReference>
<keyword evidence="1" id="KW-0808">Transferase</keyword>
<evidence type="ECO:0000313" key="3">
    <source>
        <dbReference type="EMBL" id="GJJ09829.1"/>
    </source>
</evidence>
<evidence type="ECO:0000313" key="4">
    <source>
        <dbReference type="Proteomes" id="UP001050691"/>
    </source>
</evidence>
<evidence type="ECO:0000256" key="1">
    <source>
        <dbReference type="ARBA" id="ARBA00022679"/>
    </source>
</evidence>
<proteinExistence type="predicted"/>
<keyword evidence="2" id="KW-0949">S-adenosyl-L-methionine</keyword>
<dbReference type="PANTHER" id="PTHR35897:SF1">
    <property type="entry name" value="METHYLTRANSFERASE AUSD"/>
    <property type="match status" value="1"/>
</dbReference>
<protein>
    <submittedName>
        <fullName evidence="3">Uncharacterized protein</fullName>
    </submittedName>
</protein>
<dbReference type="AlphaFoldDB" id="A0AAV5A9D2"/>
<gene>
    <name evidence="3" type="ORF">Clacol_004053</name>
</gene>